<proteinExistence type="predicted"/>
<evidence type="ECO:0000313" key="1">
    <source>
        <dbReference type="EMBL" id="JAD51853.1"/>
    </source>
</evidence>
<dbReference type="EMBL" id="GBRH01246042">
    <property type="protein sequence ID" value="JAD51853.1"/>
    <property type="molecule type" value="Transcribed_RNA"/>
</dbReference>
<reference evidence="1" key="2">
    <citation type="journal article" date="2015" name="Data Brief">
        <title>Shoot transcriptome of the giant reed, Arundo donax.</title>
        <authorList>
            <person name="Barrero R.A."/>
            <person name="Guerrero F.D."/>
            <person name="Moolhuijzen P."/>
            <person name="Goolsby J.A."/>
            <person name="Tidwell J."/>
            <person name="Bellgard S.E."/>
            <person name="Bellgard M.I."/>
        </authorList>
    </citation>
    <scope>NUCLEOTIDE SEQUENCE</scope>
    <source>
        <tissue evidence="1">Shoot tissue taken approximately 20 cm above the soil surface</tissue>
    </source>
</reference>
<reference evidence="1" key="1">
    <citation type="submission" date="2014-09" db="EMBL/GenBank/DDBJ databases">
        <authorList>
            <person name="Magalhaes I.L.F."/>
            <person name="Oliveira U."/>
            <person name="Santos F.R."/>
            <person name="Vidigal T.H.D.A."/>
            <person name="Brescovit A.D."/>
            <person name="Santos A.J."/>
        </authorList>
    </citation>
    <scope>NUCLEOTIDE SEQUENCE</scope>
    <source>
        <tissue evidence="1">Shoot tissue taken approximately 20 cm above the soil surface</tissue>
    </source>
</reference>
<organism evidence="1">
    <name type="scientific">Arundo donax</name>
    <name type="common">Giant reed</name>
    <name type="synonym">Donax arundinaceus</name>
    <dbReference type="NCBI Taxonomy" id="35708"/>
    <lineage>
        <taxon>Eukaryota</taxon>
        <taxon>Viridiplantae</taxon>
        <taxon>Streptophyta</taxon>
        <taxon>Embryophyta</taxon>
        <taxon>Tracheophyta</taxon>
        <taxon>Spermatophyta</taxon>
        <taxon>Magnoliopsida</taxon>
        <taxon>Liliopsida</taxon>
        <taxon>Poales</taxon>
        <taxon>Poaceae</taxon>
        <taxon>PACMAD clade</taxon>
        <taxon>Arundinoideae</taxon>
        <taxon>Arundineae</taxon>
        <taxon>Arundo</taxon>
    </lineage>
</organism>
<name>A0A0A9APN8_ARUDO</name>
<dbReference type="AlphaFoldDB" id="A0A0A9APN8"/>
<accession>A0A0A9APN8</accession>
<sequence length="55" mass="6669">MYDGFEFEIHVVHRRFKIHCFWIQKVLRLCAKSIISMEIDYFFLPLPVAFTLLCC</sequence>
<protein>
    <submittedName>
        <fullName evidence="1">Uncharacterized protein</fullName>
    </submittedName>
</protein>